<dbReference type="AlphaFoldDB" id="A0A8S1Y7H2"/>
<sequence>MIEMKDKLYLKIINFNFNLAEASYADLEKLVQILKGNTLNNWNALKNSYLLKSEKVMNWWRQEIKDFNEKLKKEIVSLYKFQQNQQEENFYECKEDLYEILFTQKIQMDKFSKGLWIYLKKEKISDCLKLLSNMDSQKLYYQNIDNNIKMNDLQNNILKIAKII</sequence>
<organism evidence="1 2">
    <name type="scientific">Paramecium pentaurelia</name>
    <dbReference type="NCBI Taxonomy" id="43138"/>
    <lineage>
        <taxon>Eukaryota</taxon>
        <taxon>Sar</taxon>
        <taxon>Alveolata</taxon>
        <taxon>Ciliophora</taxon>
        <taxon>Intramacronucleata</taxon>
        <taxon>Oligohymenophorea</taxon>
        <taxon>Peniculida</taxon>
        <taxon>Parameciidae</taxon>
        <taxon>Paramecium</taxon>
    </lineage>
</organism>
<protein>
    <submittedName>
        <fullName evidence="1">Uncharacterized protein</fullName>
    </submittedName>
</protein>
<accession>A0A8S1Y7H2</accession>
<reference evidence="1" key="1">
    <citation type="submission" date="2021-01" db="EMBL/GenBank/DDBJ databases">
        <authorList>
            <consortium name="Genoscope - CEA"/>
            <person name="William W."/>
        </authorList>
    </citation>
    <scope>NUCLEOTIDE SEQUENCE</scope>
</reference>
<gene>
    <name evidence="1" type="ORF">PPENT_87.1.T1540136</name>
</gene>
<dbReference type="Proteomes" id="UP000689195">
    <property type="component" value="Unassembled WGS sequence"/>
</dbReference>
<evidence type="ECO:0000313" key="2">
    <source>
        <dbReference type="Proteomes" id="UP000689195"/>
    </source>
</evidence>
<evidence type="ECO:0000313" key="1">
    <source>
        <dbReference type="EMBL" id="CAD8209461.1"/>
    </source>
</evidence>
<dbReference type="OrthoDB" id="322861at2759"/>
<proteinExistence type="predicted"/>
<keyword evidence="2" id="KW-1185">Reference proteome</keyword>
<comment type="caution">
    <text evidence="1">The sequence shown here is derived from an EMBL/GenBank/DDBJ whole genome shotgun (WGS) entry which is preliminary data.</text>
</comment>
<dbReference type="EMBL" id="CAJJDO010000154">
    <property type="protein sequence ID" value="CAD8209461.1"/>
    <property type="molecule type" value="Genomic_DNA"/>
</dbReference>
<name>A0A8S1Y7H2_9CILI</name>